<evidence type="ECO:0000259" key="5">
    <source>
        <dbReference type="PROSITE" id="PS50931"/>
    </source>
</evidence>
<proteinExistence type="inferred from homology"/>
<dbReference type="Gene3D" id="3.40.190.290">
    <property type="match status" value="1"/>
</dbReference>
<dbReference type="Pfam" id="PF03466">
    <property type="entry name" value="LysR_substrate"/>
    <property type="match status" value="1"/>
</dbReference>
<dbReference type="InterPro" id="IPR000847">
    <property type="entry name" value="LysR_HTH_N"/>
</dbReference>
<sequence>MNLKQLQYFVQVARHGSLSHAATALRMGQPALSRHIRALEVELRRNLFHRNGRGVVLTDAGARFLSYAQGALSQLESARAALDGTDSEIIGRVVVGMPPSVARALSVPLVQGFQQRYPRARIAITEGLSTALQEQLLIGRVDVAVMHNPAASNLLHIEALAEESVCLLSRSRDGDFARPGTATLAELSGLRLIAPANPHPIRSQIEVEATRQGIGLDFHLEVEALASIPDLVLAGCGHAVVPESVLWAGLPDAQLVARRLSRPRLRGKLALVSASRRPATVLASGTEALLRELLRAKAERAAA</sequence>
<dbReference type="PANTHER" id="PTHR30419:SF8">
    <property type="entry name" value="NITROGEN ASSIMILATION TRANSCRIPTIONAL ACTIVATOR-RELATED"/>
    <property type="match status" value="1"/>
</dbReference>
<accession>A0A936ZSL0</accession>
<evidence type="ECO:0000313" key="7">
    <source>
        <dbReference type="Proteomes" id="UP000613011"/>
    </source>
</evidence>
<reference evidence="6" key="1">
    <citation type="submission" date="2021-01" db="EMBL/GenBank/DDBJ databases">
        <title>Ramlibacter sp. strain AW1 16S ribosomal RNA gene Genome sequencing and assembly.</title>
        <authorList>
            <person name="Kang M."/>
        </authorList>
    </citation>
    <scope>NUCLEOTIDE SEQUENCE</scope>
    <source>
        <strain evidence="6">AW1</strain>
    </source>
</reference>
<dbReference type="GO" id="GO:0003677">
    <property type="term" value="F:DNA binding"/>
    <property type="evidence" value="ECO:0007669"/>
    <property type="project" value="UniProtKB-KW"/>
</dbReference>
<evidence type="ECO:0000256" key="2">
    <source>
        <dbReference type="ARBA" id="ARBA00023015"/>
    </source>
</evidence>
<dbReference type="PROSITE" id="PS50931">
    <property type="entry name" value="HTH_LYSR"/>
    <property type="match status" value="1"/>
</dbReference>
<name>A0A936ZSL0_9BURK</name>
<dbReference type="Pfam" id="PF00126">
    <property type="entry name" value="HTH_1"/>
    <property type="match status" value="1"/>
</dbReference>
<keyword evidence="7" id="KW-1185">Reference proteome</keyword>
<dbReference type="InterPro" id="IPR050950">
    <property type="entry name" value="HTH-type_LysR_regulators"/>
</dbReference>
<dbReference type="PRINTS" id="PR00039">
    <property type="entry name" value="HTHLYSR"/>
</dbReference>
<comment type="caution">
    <text evidence="6">The sequence shown here is derived from an EMBL/GenBank/DDBJ whole genome shotgun (WGS) entry which is preliminary data.</text>
</comment>
<dbReference type="SUPFAM" id="SSF53850">
    <property type="entry name" value="Periplasmic binding protein-like II"/>
    <property type="match status" value="1"/>
</dbReference>
<evidence type="ECO:0000256" key="4">
    <source>
        <dbReference type="ARBA" id="ARBA00023163"/>
    </source>
</evidence>
<dbReference type="AlphaFoldDB" id="A0A936ZSL0"/>
<dbReference type="GO" id="GO:0003700">
    <property type="term" value="F:DNA-binding transcription factor activity"/>
    <property type="evidence" value="ECO:0007669"/>
    <property type="project" value="InterPro"/>
</dbReference>
<protein>
    <submittedName>
        <fullName evidence="6">LysR family transcriptional regulator</fullName>
    </submittedName>
</protein>
<dbReference type="FunFam" id="1.10.10.10:FF:000001">
    <property type="entry name" value="LysR family transcriptional regulator"/>
    <property type="match status" value="1"/>
</dbReference>
<keyword evidence="3" id="KW-0238">DNA-binding</keyword>
<dbReference type="InterPro" id="IPR036390">
    <property type="entry name" value="WH_DNA-bd_sf"/>
</dbReference>
<keyword evidence="4" id="KW-0804">Transcription</keyword>
<gene>
    <name evidence="6" type="ORF">JI739_15715</name>
</gene>
<dbReference type="GO" id="GO:0005829">
    <property type="term" value="C:cytosol"/>
    <property type="evidence" value="ECO:0007669"/>
    <property type="project" value="TreeGrafter"/>
</dbReference>
<keyword evidence="2" id="KW-0805">Transcription regulation</keyword>
<dbReference type="Proteomes" id="UP000613011">
    <property type="component" value="Unassembled WGS sequence"/>
</dbReference>
<dbReference type="SUPFAM" id="SSF46785">
    <property type="entry name" value="Winged helix' DNA-binding domain"/>
    <property type="match status" value="1"/>
</dbReference>
<comment type="similarity">
    <text evidence="1">Belongs to the LysR transcriptional regulatory family.</text>
</comment>
<dbReference type="PANTHER" id="PTHR30419">
    <property type="entry name" value="HTH-TYPE TRANSCRIPTIONAL REGULATOR YBHD"/>
    <property type="match status" value="1"/>
</dbReference>
<feature type="domain" description="HTH lysR-type" evidence="5">
    <location>
        <begin position="1"/>
        <end position="58"/>
    </location>
</feature>
<evidence type="ECO:0000313" key="6">
    <source>
        <dbReference type="EMBL" id="MBL0421796.1"/>
    </source>
</evidence>
<evidence type="ECO:0000256" key="3">
    <source>
        <dbReference type="ARBA" id="ARBA00023125"/>
    </source>
</evidence>
<evidence type="ECO:0000256" key="1">
    <source>
        <dbReference type="ARBA" id="ARBA00009437"/>
    </source>
</evidence>
<organism evidence="6 7">
    <name type="scientific">Ramlibacter aurantiacus</name>
    <dbReference type="NCBI Taxonomy" id="2801330"/>
    <lineage>
        <taxon>Bacteria</taxon>
        <taxon>Pseudomonadati</taxon>
        <taxon>Pseudomonadota</taxon>
        <taxon>Betaproteobacteria</taxon>
        <taxon>Burkholderiales</taxon>
        <taxon>Comamonadaceae</taxon>
        <taxon>Ramlibacter</taxon>
    </lineage>
</organism>
<dbReference type="InterPro" id="IPR005119">
    <property type="entry name" value="LysR_subst-bd"/>
</dbReference>
<dbReference type="Gene3D" id="1.10.10.10">
    <property type="entry name" value="Winged helix-like DNA-binding domain superfamily/Winged helix DNA-binding domain"/>
    <property type="match status" value="1"/>
</dbReference>
<dbReference type="RefSeq" id="WP_201684878.1">
    <property type="nucleotide sequence ID" value="NZ_JAEQNA010000006.1"/>
</dbReference>
<dbReference type="InterPro" id="IPR036388">
    <property type="entry name" value="WH-like_DNA-bd_sf"/>
</dbReference>
<dbReference type="EMBL" id="JAEQNA010000006">
    <property type="protein sequence ID" value="MBL0421796.1"/>
    <property type="molecule type" value="Genomic_DNA"/>
</dbReference>